<dbReference type="OrthoDB" id="5682908at2"/>
<gene>
    <name evidence="2" type="ORF">NG99_23625</name>
</gene>
<dbReference type="InterPro" id="IPR031856">
    <property type="entry name" value="YdaS_toxin-like"/>
</dbReference>
<dbReference type="AlphaFoldDB" id="A0A0A3YK91"/>
<dbReference type="InterPro" id="IPR010982">
    <property type="entry name" value="Lambda_DNA-bd_dom_sf"/>
</dbReference>
<dbReference type="CDD" id="cd00093">
    <property type="entry name" value="HTH_XRE"/>
    <property type="match status" value="1"/>
</dbReference>
<keyword evidence="3" id="KW-1185">Reference proteome</keyword>
<dbReference type="PROSITE" id="PS50943">
    <property type="entry name" value="HTH_CROC1"/>
    <property type="match status" value="1"/>
</dbReference>
<dbReference type="InterPro" id="IPR001387">
    <property type="entry name" value="Cro/C1-type_HTH"/>
</dbReference>
<dbReference type="GO" id="GO:0003677">
    <property type="term" value="F:DNA binding"/>
    <property type="evidence" value="ECO:0007669"/>
    <property type="project" value="InterPro"/>
</dbReference>
<proteinExistence type="predicted"/>
<dbReference type="EMBL" id="JRUQ01000076">
    <property type="protein sequence ID" value="KGT87217.1"/>
    <property type="molecule type" value="Genomic_DNA"/>
</dbReference>
<dbReference type="SUPFAM" id="SSF47413">
    <property type="entry name" value="lambda repressor-like DNA-binding domains"/>
    <property type="match status" value="1"/>
</dbReference>
<protein>
    <submittedName>
        <fullName evidence="2">Antirepressor</fullName>
    </submittedName>
</protein>
<sequence length="76" mass="7986">MNIVIQKAITIVGSQKELARKVGVNQSAVSKWLCGGGIRSQYIPALVDATDGKVTTEEILGSLVSVDTQNPNECAA</sequence>
<evidence type="ECO:0000259" key="1">
    <source>
        <dbReference type="PROSITE" id="PS50943"/>
    </source>
</evidence>
<organism evidence="2 3">
    <name type="scientific">Erwinia typographi</name>
    <dbReference type="NCBI Taxonomy" id="371042"/>
    <lineage>
        <taxon>Bacteria</taxon>
        <taxon>Pseudomonadati</taxon>
        <taxon>Pseudomonadota</taxon>
        <taxon>Gammaproteobacteria</taxon>
        <taxon>Enterobacterales</taxon>
        <taxon>Erwiniaceae</taxon>
        <taxon>Erwinia</taxon>
    </lineage>
</organism>
<name>A0A0A3YK91_9GAMM</name>
<dbReference type="eggNOG" id="ENOG5031TF3">
    <property type="taxonomic scope" value="Bacteria"/>
</dbReference>
<evidence type="ECO:0000313" key="3">
    <source>
        <dbReference type="Proteomes" id="UP000030351"/>
    </source>
</evidence>
<reference evidence="2 3" key="1">
    <citation type="submission" date="2014-10" db="EMBL/GenBank/DDBJ databases">
        <title>Genome sequence of Erwinia typographi M043b.</title>
        <authorList>
            <person name="Chan K.-G."/>
            <person name="Tan W.-S."/>
        </authorList>
    </citation>
    <scope>NUCLEOTIDE SEQUENCE [LARGE SCALE GENOMIC DNA]</scope>
    <source>
        <strain evidence="2 3">M043b</strain>
    </source>
</reference>
<evidence type="ECO:0000313" key="2">
    <source>
        <dbReference type="EMBL" id="KGT87217.1"/>
    </source>
</evidence>
<feature type="domain" description="HTH cro/C1-type" evidence="1">
    <location>
        <begin position="14"/>
        <end position="59"/>
    </location>
</feature>
<dbReference type="Pfam" id="PF15943">
    <property type="entry name" value="YdaS_toxin"/>
    <property type="match status" value="1"/>
</dbReference>
<dbReference type="Proteomes" id="UP000030351">
    <property type="component" value="Unassembled WGS sequence"/>
</dbReference>
<dbReference type="Gene3D" id="1.10.260.40">
    <property type="entry name" value="lambda repressor-like DNA-binding domains"/>
    <property type="match status" value="1"/>
</dbReference>
<dbReference type="STRING" id="371042.NG99_23625"/>
<accession>A0A0A3YK91</accession>
<comment type="caution">
    <text evidence="2">The sequence shown here is derived from an EMBL/GenBank/DDBJ whole genome shotgun (WGS) entry which is preliminary data.</text>
</comment>
<dbReference type="RefSeq" id="WP_034898454.1">
    <property type="nucleotide sequence ID" value="NZ_JRUQ01000076.1"/>
</dbReference>